<dbReference type="EMBL" id="CP134146">
    <property type="protein sequence ID" value="WNC67686.1"/>
    <property type="molecule type" value="Genomic_DNA"/>
</dbReference>
<sequence length="156" mass="18428">MTYIPLDDIKHAWVFRFKNLPISEQDFKSIKAMSPARSSALWTQFISKQVDHPDFFKEGDWPFDDASWTEKAMWEKAWEGENPDLPELITDHLDWQNNTTVYYCNSKKQVLETTWAVFKRCWKNFLMMDDGPILIGKKRSEVVQFLSDGTFKIGHK</sequence>
<evidence type="ECO:0000313" key="1">
    <source>
        <dbReference type="EMBL" id="WNC67686.1"/>
    </source>
</evidence>
<keyword evidence="2" id="KW-1185">Reference proteome</keyword>
<dbReference type="RefSeq" id="WP_348386845.1">
    <property type="nucleotide sequence ID" value="NZ_CP134146.1"/>
</dbReference>
<name>A0ABY9TGX8_9GAMM</name>
<proteinExistence type="predicted"/>
<gene>
    <name evidence="1" type="ORF">RI845_14310</name>
</gene>
<protein>
    <submittedName>
        <fullName evidence="1">DUF2947 domain-containing protein</fullName>
    </submittedName>
</protein>
<reference evidence="2" key="1">
    <citation type="submission" date="2023-09" db="EMBL/GenBank/DDBJ databases">
        <authorList>
            <person name="Li S."/>
            <person name="Li X."/>
            <person name="Zhang C."/>
            <person name="Zhao Z."/>
        </authorList>
    </citation>
    <scope>NUCLEOTIDE SEQUENCE [LARGE SCALE GENOMIC DNA]</scope>
    <source>
        <strain evidence="2">SQ345</strain>
    </source>
</reference>
<accession>A0ABY9TGX8</accession>
<dbReference type="Proteomes" id="UP001248581">
    <property type="component" value="Chromosome"/>
</dbReference>
<dbReference type="InterPro" id="IPR021334">
    <property type="entry name" value="DUF2947"/>
</dbReference>
<dbReference type="Pfam" id="PF11163">
    <property type="entry name" value="DUF2947"/>
    <property type="match status" value="1"/>
</dbReference>
<evidence type="ECO:0000313" key="2">
    <source>
        <dbReference type="Proteomes" id="UP001248581"/>
    </source>
</evidence>
<organism evidence="1 2">
    <name type="scientific">Thalassotalea nanhaiensis</name>
    <dbReference type="NCBI Taxonomy" id="3065648"/>
    <lineage>
        <taxon>Bacteria</taxon>
        <taxon>Pseudomonadati</taxon>
        <taxon>Pseudomonadota</taxon>
        <taxon>Gammaproteobacteria</taxon>
        <taxon>Alteromonadales</taxon>
        <taxon>Colwelliaceae</taxon>
        <taxon>Thalassotalea</taxon>
    </lineage>
</organism>